<comment type="caution">
    <text evidence="3">The sequence shown here is derived from an EMBL/GenBank/DDBJ whole genome shotgun (WGS) entry which is preliminary data.</text>
</comment>
<keyword evidence="4" id="KW-1185">Reference proteome</keyword>
<dbReference type="OrthoDB" id="5593818at2759"/>
<evidence type="ECO:0000256" key="1">
    <source>
        <dbReference type="ARBA" id="ARBA00024204"/>
    </source>
</evidence>
<organism evidence="3 4">
    <name type="scientific">Teratosphaeria destructans</name>
    <dbReference type="NCBI Taxonomy" id="418781"/>
    <lineage>
        <taxon>Eukaryota</taxon>
        <taxon>Fungi</taxon>
        <taxon>Dikarya</taxon>
        <taxon>Ascomycota</taxon>
        <taxon>Pezizomycotina</taxon>
        <taxon>Dothideomycetes</taxon>
        <taxon>Dothideomycetidae</taxon>
        <taxon>Mycosphaerellales</taxon>
        <taxon>Teratosphaeriaceae</taxon>
        <taxon>Teratosphaeria</taxon>
    </lineage>
</organism>
<dbReference type="Pfam" id="PF09774">
    <property type="entry name" value="MIX23"/>
    <property type="match status" value="1"/>
</dbReference>
<proteinExistence type="inferred from homology"/>
<gene>
    <name evidence="3" type="ORF">Tdes44962_MAKER07420</name>
</gene>
<reference evidence="3 4" key="1">
    <citation type="journal article" date="2018" name="IMA Fungus">
        <title>IMA Genome-F 10: Nine draft genome sequences of Claviceps purpurea s.lat., including C. arundinis, C. humidiphila, and C. cf. spartinae, pseudomolecules for the pitch canker pathogen Fusarium circinatum, draft genome of Davidsoniella eucalypti, Grosmannia galeiformis, Quambalaria eucalypti, and Teratosphaeria destructans.</title>
        <authorList>
            <person name="Wingfield B.D."/>
            <person name="Liu M."/>
            <person name="Nguyen H.D."/>
            <person name="Lane F.A."/>
            <person name="Morgan S.W."/>
            <person name="De Vos L."/>
            <person name="Wilken P.M."/>
            <person name="Duong T.A."/>
            <person name="Aylward J."/>
            <person name="Coetzee M.P."/>
            <person name="Dadej K."/>
            <person name="De Beer Z.W."/>
            <person name="Findlay W."/>
            <person name="Havenga M."/>
            <person name="Kolarik M."/>
            <person name="Menzies J.G."/>
            <person name="Naidoo K."/>
            <person name="Pochopski O."/>
            <person name="Shoukouhi P."/>
            <person name="Santana Q.C."/>
            <person name="Seifert K.A."/>
            <person name="Soal N."/>
            <person name="Steenkamp E.T."/>
            <person name="Tatham C.T."/>
            <person name="van der Nest M.A."/>
            <person name="Wingfield M.J."/>
        </authorList>
    </citation>
    <scope>NUCLEOTIDE SEQUENCE [LARGE SCALE GENOMIC DNA]</scope>
    <source>
        <strain evidence="3">CMW44962</strain>
    </source>
</reference>
<dbReference type="PANTHER" id="PTHR31905:SF2">
    <property type="entry name" value="PROTEIN MIX23"/>
    <property type="match status" value="1"/>
</dbReference>
<evidence type="ECO:0000313" key="3">
    <source>
        <dbReference type="EMBL" id="KAH9843413.1"/>
    </source>
</evidence>
<comment type="similarity">
    <text evidence="1">Belongs to the MIX23 family.</text>
</comment>
<dbReference type="GO" id="GO:0005758">
    <property type="term" value="C:mitochondrial intermembrane space"/>
    <property type="evidence" value="ECO:0007669"/>
    <property type="project" value="InterPro"/>
</dbReference>
<feature type="region of interest" description="Disordered" evidence="2">
    <location>
        <begin position="15"/>
        <end position="44"/>
    </location>
</feature>
<feature type="non-terminal residue" evidence="3">
    <location>
        <position position="1"/>
    </location>
</feature>
<protein>
    <submittedName>
        <fullName evidence="3">Caffeine-induced death protein 2</fullName>
    </submittedName>
</protein>
<accession>A0A9W7W6A3</accession>
<evidence type="ECO:0000256" key="2">
    <source>
        <dbReference type="SAM" id="MobiDB-lite"/>
    </source>
</evidence>
<dbReference type="AlphaFoldDB" id="A0A9W7W6A3"/>
<dbReference type="InterPro" id="IPR019171">
    <property type="entry name" value="MIX23"/>
</dbReference>
<dbReference type="EMBL" id="RIBY02000358">
    <property type="protein sequence ID" value="KAH9843413.1"/>
    <property type="molecule type" value="Genomic_DNA"/>
</dbReference>
<sequence length="248" mass="27964">ALNIVSLAGLIWKEREATPAPAPPSSPPQSSPPTLVMSRTPDQPRLTPQFCFNQTALRGIVPYPLATASLLTHTKLDEQTSYATVDDTIQQNLNALVTPGTSAKFDPSSTTERTPRPVYRRPIAPEACRRFKDQVLFPSWQSRSDVLNYCAGVATSPDPDDPDHVIRQTEDMKARERIIDERLDPYSSRYFPQEARTEALAGLIRNERMVENIIRSRTWSLVGERCESESQDFQNALDEWRRQGGETH</sequence>
<feature type="compositionally biased region" description="Pro residues" evidence="2">
    <location>
        <begin position="20"/>
        <end position="31"/>
    </location>
</feature>
<dbReference type="PANTHER" id="PTHR31905">
    <property type="entry name" value="COILED-COIL DOMAIN-CONTAINING PROTEIN 58"/>
    <property type="match status" value="1"/>
</dbReference>
<dbReference type="Proteomes" id="UP001138500">
    <property type="component" value="Unassembled WGS sequence"/>
</dbReference>
<evidence type="ECO:0000313" key="4">
    <source>
        <dbReference type="Proteomes" id="UP001138500"/>
    </source>
</evidence>
<name>A0A9W7W6A3_9PEZI</name>
<reference evidence="3 4" key="2">
    <citation type="journal article" date="2021" name="Curr. Genet.">
        <title>Genetic response to nitrogen starvation in the aggressive Eucalyptus foliar pathogen Teratosphaeria destructans.</title>
        <authorList>
            <person name="Havenga M."/>
            <person name="Wingfield B.D."/>
            <person name="Wingfield M.J."/>
            <person name="Dreyer L.L."/>
            <person name="Roets F."/>
            <person name="Aylward J."/>
        </authorList>
    </citation>
    <scope>NUCLEOTIDE SEQUENCE [LARGE SCALE GENOMIC DNA]</scope>
    <source>
        <strain evidence="3">CMW44962</strain>
    </source>
</reference>